<evidence type="ECO:0008006" key="4">
    <source>
        <dbReference type="Google" id="ProtNLM"/>
    </source>
</evidence>
<comment type="caution">
    <text evidence="2">The sequence shown here is derived from an EMBL/GenBank/DDBJ whole genome shotgun (WGS) entry which is preliminary data.</text>
</comment>
<protein>
    <recommendedName>
        <fullName evidence="4">Glycosyltransferase</fullName>
    </recommendedName>
</protein>
<dbReference type="AlphaFoldDB" id="A0A9X3BF56"/>
<dbReference type="EMBL" id="JAOTIF010000001">
    <property type="protein sequence ID" value="MCU7548274.1"/>
    <property type="molecule type" value="Genomic_DNA"/>
</dbReference>
<evidence type="ECO:0000313" key="2">
    <source>
        <dbReference type="EMBL" id="MCU7548274.1"/>
    </source>
</evidence>
<dbReference type="Proteomes" id="UP001155483">
    <property type="component" value="Unassembled WGS sequence"/>
</dbReference>
<evidence type="ECO:0000256" key="1">
    <source>
        <dbReference type="SAM" id="Phobius"/>
    </source>
</evidence>
<proteinExistence type="predicted"/>
<name>A0A9X3BF56_9BACT</name>
<keyword evidence="1" id="KW-0472">Membrane</keyword>
<accession>A0A9X3BF56</accession>
<dbReference type="Gene3D" id="3.40.50.2000">
    <property type="entry name" value="Glycogen Phosphorylase B"/>
    <property type="match status" value="2"/>
</dbReference>
<dbReference type="RefSeq" id="WP_279295718.1">
    <property type="nucleotide sequence ID" value="NZ_JAOTIF010000001.1"/>
</dbReference>
<keyword evidence="1" id="KW-0812">Transmembrane</keyword>
<dbReference type="SUPFAM" id="SSF53756">
    <property type="entry name" value="UDP-Glycosyltransferase/glycogen phosphorylase"/>
    <property type="match status" value="1"/>
</dbReference>
<gene>
    <name evidence="2" type="ORF">OCK74_04070</name>
</gene>
<reference evidence="2" key="1">
    <citation type="submission" date="2022-09" db="EMBL/GenBank/DDBJ databases">
        <authorList>
            <person name="Yuan C."/>
            <person name="Ke Z."/>
        </authorList>
    </citation>
    <scope>NUCLEOTIDE SEQUENCE</scope>
    <source>
        <strain evidence="2">LB-8</strain>
    </source>
</reference>
<organism evidence="2 3">
    <name type="scientific">Paraflavisolibacter caeni</name>
    <dbReference type="NCBI Taxonomy" id="2982496"/>
    <lineage>
        <taxon>Bacteria</taxon>
        <taxon>Pseudomonadati</taxon>
        <taxon>Bacteroidota</taxon>
        <taxon>Chitinophagia</taxon>
        <taxon>Chitinophagales</taxon>
        <taxon>Chitinophagaceae</taxon>
        <taxon>Paraflavisolibacter</taxon>
    </lineage>
</organism>
<feature type="transmembrane region" description="Helical" evidence="1">
    <location>
        <begin position="67"/>
        <end position="86"/>
    </location>
</feature>
<reference evidence="2" key="2">
    <citation type="submission" date="2023-04" db="EMBL/GenBank/DDBJ databases">
        <title>Paracnuella aquatica gen. nov., sp. nov., a member of the family Chitinophagaceae isolated from a hot spring.</title>
        <authorList>
            <person name="Wang C."/>
        </authorList>
    </citation>
    <scope>NUCLEOTIDE SEQUENCE</scope>
    <source>
        <strain evidence="2">LB-8</strain>
    </source>
</reference>
<keyword evidence="1" id="KW-1133">Transmembrane helix</keyword>
<evidence type="ECO:0000313" key="3">
    <source>
        <dbReference type="Proteomes" id="UP001155483"/>
    </source>
</evidence>
<sequence>MGSFSYFFSPQPTPKTTNEYIISFYEKLAERVTVVNYNKKPVSASLDIFRYVFKSDVMVLNWPEDIMHLRFGILQIIISFLGLVIFRIRGGKIVWVCHNRESHFKRFKLLRNFARKFFATQSQNIIVHSEDALKHFKRVRHKVIFMNHPVYEKFHQKTEVNDAETIDVLIWGNITPYKGLSAFIENYKKCNVSFGVTIIGKANKDYYKHLTELAAGSKVSIIDHFLSEEELYQYFQKSKIILLPYLDNDTFSSGSLIHSLNSSKVIIGPSLGNFIDLQKTGACLTYDDYQGLFNIVGELLSDDQKYKYKLKELQQGIERYYLSNTWDKFIDNLLLIVSEKKHRDKMVATILEC</sequence>
<keyword evidence="3" id="KW-1185">Reference proteome</keyword>